<organism evidence="2 3">
    <name type="scientific">Natronosalvus hydrolyticus</name>
    <dbReference type="NCBI Taxonomy" id="2979988"/>
    <lineage>
        <taxon>Archaea</taxon>
        <taxon>Methanobacteriati</taxon>
        <taxon>Methanobacteriota</taxon>
        <taxon>Stenosarchaea group</taxon>
        <taxon>Halobacteria</taxon>
        <taxon>Halobacteriales</taxon>
        <taxon>Natrialbaceae</taxon>
        <taxon>Natronosalvus</taxon>
    </lineage>
</organism>
<keyword evidence="3" id="KW-1185">Reference proteome</keyword>
<dbReference type="InterPro" id="IPR032710">
    <property type="entry name" value="NTF2-like_dom_sf"/>
</dbReference>
<dbReference type="CDD" id="cd00531">
    <property type="entry name" value="NTF2_like"/>
    <property type="match status" value="1"/>
</dbReference>
<sequence length="177" mass="19968">MTPTIPSTDTLRHRIAINDCKAQYCYLIDDWDLEALPTLFTEDATLDYGGLGTYHGHEGVREFTAIIEETLERTTHLLTNPVIEVGQGADVESEGDENVTDGEPTHATGRWYVFSTITYADGSSGVRVGTYRDEYRRVNDQWLIAKSQLRFTHSVDYEDNDQNGYWPGLRAHSSSQS</sequence>
<dbReference type="EMBL" id="JAOPJZ010000013">
    <property type="protein sequence ID" value="MCU4753091.1"/>
    <property type="molecule type" value="Genomic_DNA"/>
</dbReference>
<reference evidence="2 3" key="1">
    <citation type="submission" date="2022-09" db="EMBL/GenBank/DDBJ databases">
        <title>Enrichment on poylsaccharides allowed isolation of novel metabolic and taxonomic groups of Haloarchaea.</title>
        <authorList>
            <person name="Sorokin D.Y."/>
            <person name="Elcheninov A.G."/>
            <person name="Khizhniak T.V."/>
            <person name="Kolganova T.V."/>
            <person name="Kublanov I.V."/>
        </authorList>
    </citation>
    <scope>NUCLEOTIDE SEQUENCE [LARGE SCALE GENOMIC DNA]</scope>
    <source>
        <strain evidence="2 3">AArc-curdl1</strain>
    </source>
</reference>
<dbReference type="Pfam" id="PF13577">
    <property type="entry name" value="SnoaL_4"/>
    <property type="match status" value="1"/>
</dbReference>
<dbReference type="AlphaFoldDB" id="A0AAP2Z9A1"/>
<dbReference type="Proteomes" id="UP001321047">
    <property type="component" value="Unassembled WGS sequence"/>
</dbReference>
<dbReference type="Gene3D" id="3.10.450.50">
    <property type="match status" value="1"/>
</dbReference>
<dbReference type="InterPro" id="IPR037401">
    <property type="entry name" value="SnoaL-like"/>
</dbReference>
<dbReference type="SUPFAM" id="SSF54427">
    <property type="entry name" value="NTF2-like"/>
    <property type="match status" value="1"/>
</dbReference>
<evidence type="ECO:0000313" key="2">
    <source>
        <dbReference type="EMBL" id="MCU4753091.1"/>
    </source>
</evidence>
<feature type="domain" description="SnoaL-like" evidence="1">
    <location>
        <begin position="10"/>
        <end position="146"/>
    </location>
</feature>
<protein>
    <submittedName>
        <fullName evidence="2">Nuclear transport factor 2 family protein</fullName>
    </submittedName>
</protein>
<gene>
    <name evidence="2" type="ORF">OB919_14085</name>
</gene>
<proteinExistence type="predicted"/>
<accession>A0AAP2Z9A1</accession>
<evidence type="ECO:0000313" key="3">
    <source>
        <dbReference type="Proteomes" id="UP001321047"/>
    </source>
</evidence>
<comment type="caution">
    <text evidence="2">The sequence shown here is derived from an EMBL/GenBank/DDBJ whole genome shotgun (WGS) entry which is preliminary data.</text>
</comment>
<evidence type="ECO:0000259" key="1">
    <source>
        <dbReference type="Pfam" id="PF13577"/>
    </source>
</evidence>
<name>A0AAP2Z9A1_9EURY</name>
<dbReference type="RefSeq" id="WP_342809416.1">
    <property type="nucleotide sequence ID" value="NZ_JAOPJZ010000013.1"/>
</dbReference>